<dbReference type="PANTHER" id="PTHR43249">
    <property type="entry name" value="UDP-N-ACETYL-2-AMINO-2-DEOXY-D-GLUCURONATE OXIDASE"/>
    <property type="match status" value="1"/>
</dbReference>
<comment type="caution">
    <text evidence="2">The sequence shown here is derived from an EMBL/GenBank/DDBJ whole genome shotgun (WGS) entry which is preliminary data.</text>
</comment>
<dbReference type="PANTHER" id="PTHR43249:SF1">
    <property type="entry name" value="D-GLUCOSIDE 3-DEHYDROGENASE"/>
    <property type="match status" value="1"/>
</dbReference>
<dbReference type="SUPFAM" id="SSF51735">
    <property type="entry name" value="NAD(P)-binding Rossmann-fold domains"/>
    <property type="match status" value="1"/>
</dbReference>
<reference evidence="2" key="1">
    <citation type="submission" date="2012-04" db="EMBL/GenBank/DDBJ databases">
        <authorList>
            <person name="Borisov I.G."/>
            <person name="Ivanikova N.V."/>
            <person name="Pinevich A.V."/>
        </authorList>
    </citation>
    <scope>NUCLEOTIDE SEQUENCE</scope>
    <source>
        <strain evidence="2">CALU 1027</strain>
    </source>
</reference>
<dbReference type="SUPFAM" id="SSF55347">
    <property type="entry name" value="Glyceraldehyde-3-phosphate dehydrogenase-like, C-terminal domain"/>
    <property type="match status" value="1"/>
</dbReference>
<dbReference type="InterPro" id="IPR000683">
    <property type="entry name" value="Gfo/Idh/MocA-like_OxRdtase_N"/>
</dbReference>
<organism evidence="2 3">
    <name type="scientific">Prochlorothrix hollandica PCC 9006 = CALU 1027</name>
    <dbReference type="NCBI Taxonomy" id="317619"/>
    <lineage>
        <taxon>Bacteria</taxon>
        <taxon>Bacillati</taxon>
        <taxon>Cyanobacteriota</taxon>
        <taxon>Cyanophyceae</taxon>
        <taxon>Prochlorotrichales</taxon>
        <taxon>Prochlorotrichaceae</taxon>
        <taxon>Prochlorothrix</taxon>
    </lineage>
</organism>
<dbReference type="GO" id="GO:0000166">
    <property type="term" value="F:nucleotide binding"/>
    <property type="evidence" value="ECO:0007669"/>
    <property type="project" value="InterPro"/>
</dbReference>
<dbReference type="Proteomes" id="UP000034681">
    <property type="component" value="Unassembled WGS sequence"/>
</dbReference>
<dbReference type="Gene3D" id="3.40.50.720">
    <property type="entry name" value="NAD(P)-binding Rossmann-like Domain"/>
    <property type="match status" value="1"/>
</dbReference>
<dbReference type="EMBL" id="AJTX02000006">
    <property type="protein sequence ID" value="KKI99122.1"/>
    <property type="molecule type" value="Genomic_DNA"/>
</dbReference>
<accession>A0A0M2PVJ8</accession>
<dbReference type="RefSeq" id="WP_044076675.1">
    <property type="nucleotide sequence ID" value="NZ_KB235937.1"/>
</dbReference>
<dbReference type="OrthoDB" id="9783105at2"/>
<proteinExistence type="predicted"/>
<gene>
    <name evidence="2" type="ORF">PROH_15210</name>
</gene>
<dbReference type="InterPro" id="IPR036291">
    <property type="entry name" value="NAD(P)-bd_dom_sf"/>
</dbReference>
<name>A0A0M2PVJ8_PROHO</name>
<dbReference type="Pfam" id="PF01408">
    <property type="entry name" value="GFO_IDH_MocA"/>
    <property type="match status" value="1"/>
</dbReference>
<evidence type="ECO:0000313" key="3">
    <source>
        <dbReference type="Proteomes" id="UP000034681"/>
    </source>
</evidence>
<dbReference type="STRING" id="317619.GCA_000332315_02215"/>
<evidence type="ECO:0000259" key="1">
    <source>
        <dbReference type="Pfam" id="PF01408"/>
    </source>
</evidence>
<dbReference type="Gene3D" id="3.30.360.10">
    <property type="entry name" value="Dihydrodipicolinate Reductase, domain 2"/>
    <property type="match status" value="1"/>
</dbReference>
<feature type="domain" description="Gfo/Idh/MocA-like oxidoreductase N-terminal" evidence="1">
    <location>
        <begin position="8"/>
        <end position="142"/>
    </location>
</feature>
<dbReference type="InterPro" id="IPR052515">
    <property type="entry name" value="Gfo/Idh/MocA_Oxidoreductase"/>
</dbReference>
<dbReference type="AlphaFoldDB" id="A0A0M2PVJ8"/>
<protein>
    <recommendedName>
        <fullName evidence="1">Gfo/Idh/MocA-like oxidoreductase N-terminal domain-containing protein</fullName>
    </recommendedName>
</protein>
<sequence>MSTIYNILNVLIVGCGNIAGRFDMSRPSTDWPLTHAGAYHRDHRFQVIACVDPHEEVRSQFMKFWSIPVGFQAIDEISHKNHQFDVISICSPTHCHAHDLEIAISLSPQLIFCEKPTTASGIETEKLVRQCKKSDIHLAVNYTRRWDQDIRKLQTNIQNNQWGNLRAVVGYYNKGLLNNGSHLIDLLNFLLGKINIIKVGKPIYDFFDYDPTVPMWLETEDGCPIHLVAGHAQDYALFEIQFIFAKGVLVMEDGGIFWRSRQVIESEIFKGYRILTDSIKNTGHYPHAMLQAIDNIYRAITQNEYLYSTGDTALMTQFFCERIIQESISIV</sequence>
<keyword evidence="3" id="KW-1185">Reference proteome</keyword>
<evidence type="ECO:0000313" key="2">
    <source>
        <dbReference type="EMBL" id="KKI99122.1"/>
    </source>
</evidence>